<dbReference type="SUPFAM" id="SSF47240">
    <property type="entry name" value="Ferritin-like"/>
    <property type="match status" value="1"/>
</dbReference>
<reference evidence="1 2" key="1">
    <citation type="submission" date="2017-08" db="EMBL/GenBank/DDBJ databases">
        <title>Complete Genome Sequence of Streptomyces formicae KY5, the formicamycin producer.</title>
        <authorList>
            <person name="Holmes N.A."/>
            <person name="Devine R."/>
            <person name="Qin Z."/>
            <person name="Seipke R.F."/>
            <person name="Wilkinson B."/>
            <person name="Hutchings M.I."/>
        </authorList>
    </citation>
    <scope>NUCLEOTIDE SEQUENCE [LARGE SCALE GENOMIC DNA]</scope>
    <source>
        <strain evidence="1 2">KY5</strain>
    </source>
</reference>
<dbReference type="AlphaFoldDB" id="A0A291QJV9"/>
<evidence type="ECO:0008006" key="3">
    <source>
        <dbReference type="Google" id="ProtNLM"/>
    </source>
</evidence>
<dbReference type="InterPro" id="IPR009078">
    <property type="entry name" value="Ferritin-like_SF"/>
</dbReference>
<evidence type="ECO:0000313" key="1">
    <source>
        <dbReference type="EMBL" id="ATL31725.1"/>
    </source>
</evidence>
<gene>
    <name evidence="1" type="ORF">KY5_6707c</name>
</gene>
<dbReference type="EMBL" id="CP022685">
    <property type="protein sequence ID" value="ATL31725.1"/>
    <property type="molecule type" value="Genomic_DNA"/>
</dbReference>
<name>A0A291QJV9_9ACTN</name>
<evidence type="ECO:0000313" key="2">
    <source>
        <dbReference type="Proteomes" id="UP000221011"/>
    </source>
</evidence>
<dbReference type="GO" id="GO:0016491">
    <property type="term" value="F:oxidoreductase activity"/>
    <property type="evidence" value="ECO:0007669"/>
    <property type="project" value="InterPro"/>
</dbReference>
<proteinExistence type="predicted"/>
<keyword evidence="2" id="KW-1185">Reference proteome</keyword>
<dbReference type="KEGG" id="sfk:KY5_6707c"/>
<dbReference type="InterPro" id="IPR012348">
    <property type="entry name" value="RNR-like"/>
</dbReference>
<protein>
    <recommendedName>
        <fullName evidence="3">Ferritin-like domain-containing protein</fullName>
    </recommendedName>
</protein>
<dbReference type="Gene3D" id="1.10.620.20">
    <property type="entry name" value="Ribonucleotide Reductase, subunit A"/>
    <property type="match status" value="1"/>
</dbReference>
<accession>A0A291QJV9</accession>
<dbReference type="Proteomes" id="UP000221011">
    <property type="component" value="Chromosome"/>
</dbReference>
<sequence>MLIMTDIVKELRAGATVSDVLRVQQSYHEQRRWGTDNLFDGRRLTQPAPGDKAALWHASRAELTTQPAGIRLAVDGVKLANEIRESNPLGANVLHIAAAWSARYWLEEEAHHEVAFGRLMEMAGVDPIDEDEVIEHRGAFPTDNYARVCILQACVEIEACVSYGWQSRTTEDGLVRDVFHTIMKDEVQHRQYFASFAKALVESGVYPIKDVLSMAYTWVRPDGGETFGSARDAQTEREGFVNWWERTRTAEEEFGLGDDALHEGSVHMKKLTSVFALVREVTGIHTQSYEDLKRAYFASLRTNDVDRIRSAVRDGAAREAALAR</sequence>
<organism evidence="1 2">
    <name type="scientific">Streptomyces formicae</name>
    <dbReference type="NCBI Taxonomy" id="1616117"/>
    <lineage>
        <taxon>Bacteria</taxon>
        <taxon>Bacillati</taxon>
        <taxon>Actinomycetota</taxon>
        <taxon>Actinomycetes</taxon>
        <taxon>Kitasatosporales</taxon>
        <taxon>Streptomycetaceae</taxon>
        <taxon>Streptomyces</taxon>
    </lineage>
</organism>
<dbReference type="RefSeq" id="WP_098245794.1">
    <property type="nucleotide sequence ID" value="NZ_CP022685.1"/>
</dbReference>